<dbReference type="EMBL" id="JBHSAW010000004">
    <property type="protein sequence ID" value="MFC4095864.1"/>
    <property type="molecule type" value="Genomic_DNA"/>
</dbReference>
<sequence>MGLEHYIKDLLYRYNCVVIPGFGAFLTQEKSAVIQETTNTFYPPTKTVLFNQQLVTNDGLLVSHAAEAQKVSFEEMLTQVKEEVNQWEGRLKNGEHLRLPEIGNLWLGTEGKIQFLSVSSVNYLTSSFGMSSFVNAPVTRETLKTAVTEMEQRMPIAFTPEKRAQKSSRPYLKYAAAVLLALTAGFGGYKYYQTNQANEQLAWDDAQVQVSKRIQQATFFDTTPLELPAITLKTSKKEEAAEIEKVSGEKVHHIIAGAFRYKTNADRKIDQLKEKGYNPSYIGTNPFGLYMVAYDSFTDANEALTALREIKQTQKDAWLKTIK</sequence>
<proteinExistence type="predicted"/>
<dbReference type="InterPro" id="IPR041268">
    <property type="entry name" value="HU-CCDC81_bac_2"/>
</dbReference>
<organism evidence="3 4">
    <name type="scientific">Euzebyella saccharophila</name>
    <dbReference type="NCBI Taxonomy" id="679664"/>
    <lineage>
        <taxon>Bacteria</taxon>
        <taxon>Pseudomonadati</taxon>
        <taxon>Bacteroidota</taxon>
        <taxon>Flavobacteriia</taxon>
        <taxon>Flavobacteriales</taxon>
        <taxon>Flavobacteriaceae</taxon>
        <taxon>Euzebyella</taxon>
    </lineage>
</organism>
<keyword evidence="4" id="KW-1185">Reference proteome</keyword>
<dbReference type="RefSeq" id="WP_192460495.1">
    <property type="nucleotide sequence ID" value="NZ_JACYFJ010000001.1"/>
</dbReference>
<dbReference type="InterPro" id="IPR036680">
    <property type="entry name" value="SPOR-like_sf"/>
</dbReference>
<accession>A0ABV8JNC1</accession>
<dbReference type="Gene3D" id="3.30.70.1070">
    <property type="entry name" value="Sporulation related repeat"/>
    <property type="match status" value="1"/>
</dbReference>
<dbReference type="SUPFAM" id="SSF110997">
    <property type="entry name" value="Sporulation related repeat"/>
    <property type="match status" value="1"/>
</dbReference>
<dbReference type="Proteomes" id="UP001595814">
    <property type="component" value="Unassembled WGS sequence"/>
</dbReference>
<evidence type="ECO:0000313" key="3">
    <source>
        <dbReference type="EMBL" id="MFC4095864.1"/>
    </source>
</evidence>
<dbReference type="InterPro" id="IPR007730">
    <property type="entry name" value="SPOR-like_dom"/>
</dbReference>
<feature type="domain" description="SPOR" evidence="2">
    <location>
        <begin position="246"/>
        <end position="323"/>
    </location>
</feature>
<comment type="caution">
    <text evidence="3">The sequence shown here is derived from an EMBL/GenBank/DDBJ whole genome shotgun (WGS) entry which is preliminary data.</text>
</comment>
<dbReference type="Pfam" id="PF05036">
    <property type="entry name" value="SPOR"/>
    <property type="match status" value="1"/>
</dbReference>
<dbReference type="Pfam" id="PF18174">
    <property type="entry name" value="HU-CCDC81_bac_1"/>
    <property type="match status" value="1"/>
</dbReference>
<reference evidence="4" key="1">
    <citation type="journal article" date="2019" name="Int. J. Syst. Evol. Microbiol.">
        <title>The Global Catalogue of Microorganisms (GCM) 10K type strain sequencing project: providing services to taxonomists for standard genome sequencing and annotation.</title>
        <authorList>
            <consortium name="The Broad Institute Genomics Platform"/>
            <consortium name="The Broad Institute Genome Sequencing Center for Infectious Disease"/>
            <person name="Wu L."/>
            <person name="Ma J."/>
        </authorList>
    </citation>
    <scope>NUCLEOTIDE SEQUENCE [LARGE SCALE GENOMIC DNA]</scope>
    <source>
        <strain evidence="4">CECT 7477</strain>
    </source>
</reference>
<protein>
    <submittedName>
        <fullName evidence="3">SPOR domain-containing protein</fullName>
    </submittedName>
</protein>
<dbReference type="Pfam" id="PF18175">
    <property type="entry name" value="HU-CCDC81_bac_2"/>
    <property type="match status" value="1"/>
</dbReference>
<dbReference type="PROSITE" id="PS51724">
    <property type="entry name" value="SPOR"/>
    <property type="match status" value="1"/>
</dbReference>
<gene>
    <name evidence="3" type="ORF">ACFOUT_08260</name>
</gene>
<feature type="coiled-coil region" evidence="1">
    <location>
        <begin position="70"/>
        <end position="97"/>
    </location>
</feature>
<dbReference type="InterPro" id="IPR040495">
    <property type="entry name" value="HU-CCDC81_bac_1"/>
</dbReference>
<keyword evidence="1" id="KW-0175">Coiled coil</keyword>
<evidence type="ECO:0000259" key="2">
    <source>
        <dbReference type="PROSITE" id="PS51724"/>
    </source>
</evidence>
<name>A0ABV8JNC1_9FLAO</name>
<evidence type="ECO:0000256" key="1">
    <source>
        <dbReference type="SAM" id="Coils"/>
    </source>
</evidence>
<evidence type="ECO:0000313" key="4">
    <source>
        <dbReference type="Proteomes" id="UP001595814"/>
    </source>
</evidence>